<dbReference type="Pfam" id="PF08021">
    <property type="entry name" value="FAD_binding_9"/>
    <property type="match status" value="1"/>
</dbReference>
<dbReference type="RefSeq" id="WP_119162881.1">
    <property type="nucleotide sequence ID" value="NZ_LR134442.1"/>
</dbReference>
<dbReference type="InterPro" id="IPR017938">
    <property type="entry name" value="Riboflavin_synthase-like_b-brl"/>
</dbReference>
<keyword evidence="3" id="KW-1185">Reference proteome</keyword>
<gene>
    <name evidence="2" type="ORF">PROPAUS_2608</name>
</gene>
<name>A0A383S9A9_9ACTN</name>
<organism evidence="2 3">
    <name type="scientific">Propionibacterium australiense</name>
    <dbReference type="NCBI Taxonomy" id="119981"/>
    <lineage>
        <taxon>Bacteria</taxon>
        <taxon>Bacillati</taxon>
        <taxon>Actinomycetota</taxon>
        <taxon>Actinomycetes</taxon>
        <taxon>Propionibacteriales</taxon>
        <taxon>Propionibacteriaceae</taxon>
        <taxon>Propionibacterium</taxon>
    </lineage>
</organism>
<evidence type="ECO:0000313" key="3">
    <source>
        <dbReference type="Proteomes" id="UP000263928"/>
    </source>
</evidence>
<dbReference type="SUPFAM" id="SSF63380">
    <property type="entry name" value="Riboflavin synthase domain-like"/>
    <property type="match status" value="1"/>
</dbReference>
<keyword evidence="2" id="KW-0560">Oxidoreductase</keyword>
<dbReference type="Proteomes" id="UP000263928">
    <property type="component" value="Unassembled WGS sequence"/>
</dbReference>
<dbReference type="EMBL" id="UNQJ01000031">
    <property type="protein sequence ID" value="SYZ34590.1"/>
    <property type="molecule type" value="Genomic_DNA"/>
</dbReference>
<dbReference type="AlphaFoldDB" id="A0A383S9A9"/>
<evidence type="ECO:0000259" key="1">
    <source>
        <dbReference type="Pfam" id="PF08021"/>
    </source>
</evidence>
<accession>A0A383S9A9</accession>
<sequence length="117" mass="12915">MSNIDDRRIPTARRGVTGALLRMLGGQDHLLTVTGVEPLTSHVRRIGFHSPSLFDDLSEGPATYIRCWFPDPTRPGVEHQRGYTPIRMCRSTGALSIDFLLHEPAGPASKWARHAAA</sequence>
<evidence type="ECO:0000313" key="2">
    <source>
        <dbReference type="EMBL" id="SYZ34590.1"/>
    </source>
</evidence>
<dbReference type="PANTHER" id="PTHR30157:SF0">
    <property type="entry name" value="NADPH-DEPENDENT FERRIC-CHELATE REDUCTASE"/>
    <property type="match status" value="1"/>
</dbReference>
<reference evidence="3" key="1">
    <citation type="submission" date="2018-08" db="EMBL/GenBank/DDBJ databases">
        <authorList>
            <person name="Hornung B."/>
        </authorList>
    </citation>
    <scope>NUCLEOTIDE SEQUENCE [LARGE SCALE GENOMIC DNA]</scope>
</reference>
<dbReference type="Gene3D" id="2.40.30.10">
    <property type="entry name" value="Translation factors"/>
    <property type="match status" value="1"/>
</dbReference>
<dbReference type="InterPro" id="IPR039374">
    <property type="entry name" value="SIP_fam"/>
</dbReference>
<dbReference type="GO" id="GO:0016491">
    <property type="term" value="F:oxidoreductase activity"/>
    <property type="evidence" value="ECO:0007669"/>
    <property type="project" value="UniProtKB-KW"/>
</dbReference>
<protein>
    <submittedName>
        <fullName evidence="2">Riboflavin synthase-like beta-barrel</fullName>
        <ecNumber evidence="2">1.-.-.-</ecNumber>
    </submittedName>
</protein>
<proteinExistence type="predicted"/>
<feature type="domain" description="Siderophore-interacting FAD-binding" evidence="1">
    <location>
        <begin position="80"/>
        <end position="116"/>
    </location>
</feature>
<dbReference type="InterPro" id="IPR013113">
    <property type="entry name" value="SIP_FAD-bd"/>
</dbReference>
<dbReference type="EC" id="1.-.-.-" evidence="2"/>
<dbReference type="PANTHER" id="PTHR30157">
    <property type="entry name" value="FERRIC REDUCTASE, NADPH-DEPENDENT"/>
    <property type="match status" value="1"/>
</dbReference>